<dbReference type="Proteomes" id="UP000192257">
    <property type="component" value="Unassembled WGS sequence"/>
</dbReference>
<dbReference type="PANTHER" id="PTHR35615:SF7">
    <property type="entry name" value="PRESENT IN THE OUTER MITOCHONDRIAL MEMBRANE PROTEOME 22"/>
    <property type="match status" value="1"/>
</dbReference>
<feature type="compositionally biased region" description="Basic and acidic residues" evidence="1">
    <location>
        <begin position="35"/>
        <end position="45"/>
    </location>
</feature>
<evidence type="ECO:0000313" key="3">
    <source>
        <dbReference type="Proteomes" id="UP000192257"/>
    </source>
</evidence>
<dbReference type="InterPro" id="IPR036961">
    <property type="entry name" value="Kinesin_motor_dom_sf"/>
</dbReference>
<feature type="compositionally biased region" description="Basic and acidic residues" evidence="1">
    <location>
        <begin position="356"/>
        <end position="366"/>
    </location>
</feature>
<sequence>YEGTENGEEAYENTENGEEAYEGTENGEETYEGTQNRDLDKRSSNVEKVNAVNPPGTPSEGNMDGDAVNIPGATDTSPRTNDYQSNDLSLNNEIHSADGEFRGSYEDYNNCNRVLPYKTYYFNDMSSRHPFSNTKPYRAQHSEVPRNDDDDVKDKDKAWRLFHSRSLNSRRYTNGPFVSSRSTKNEVYCWDLGAITSEMSPVKDQTEQKAEKDTEVDKRSSTREVVPEQKCIKQEEPSKRTPTYEVVFESIQFDTADKTQNSTTSPELSLSDLDVTSLYEALGCDEANGAADGMGSQPPSKAEKRSLSPSLETKWFIEFTDGILYQENEQIQRLSSVRNECDMDGKNATTHLHKHSGPETDEKSRELGAVPKEIKTSTDDPILLEDRIHSLVAVTDNAGSKVTLKEAEKKVTVKDSDGKMVDFEADEVLRASKVTAENSILLKELLQQVEASHNVALILASTKNAQDTSLGVAQTFMKAIMAKLAKDEGAKGLKYHAHMTAVAMPSPDSARDLFASSSAQAKPVRFGSNPLYGVCLLNLEEKSVKSEKDAEKLLQGALKKSSDTKETVVLHMVLKRIKKSSGGKGDVYLSSVLLVFVRENADYLAGIFNKDEKVVPVPLFKDVVGGSCRSLVVTALSGSDAATEAKILKNAEKLRGVKTNAPRSGNLTRFMEYASEKVAHLESKENRTSRDQRTLNMMRSMLVDIDRINSDLKWKQLVYPVRSLHELDDWASVSEDGDKGLLGKRDVSESSLGSFEERNINRVAVVENTGVDVTSSTLTLRNGKVYRMEECIYCKGSANDGVHSAILSRLTELFSAGNNLAILGANMSSGAATQDPLIWKSLKDILSSVVENSIPNIINMLTLRMCLVKGHNVIGDLLGSGDEMPLSLLVSPLFGPVVDGIEVKELKDSTEVDNIITNALQRASELMQDGAAVVAIAVLKQVLDNDVRLASLFVASAQNLDAYYYKTGKYSKHPLALFDSSFNSPCITTAVLTYDYANSEEEIVETSLNRMESLAVIKRPSIRPGSVNAFIKNARSALSNQYNVGFNGSEQLELVLADHERMLMNPLKEKPMVYHPEQFKYPRMNVTTVAILRKKVEPLSSDDFPNVLSSDSEASSGKVEDIDSNVDEFLTLSNGVTAIRSEQLQIVESVFEGGGNAAVLLAGMQGSNVPSHVIRHIAHNVLVDTLSINNLRMSMVALKSDGTAKDLLREGGTYEEYTINVFPHVGPLLNGANLVVPPPDAASLEKHLGNAYLECIAEKALLVVVFLKYSTHETDKCRSLRSSLLLTLAGEDLEPYTTALSREPHGLGIFQYALAGPCRTVAIFGLTKIDGEVASEFMKVLCRLRYVLNPVMVEENLKNCEETPNLVGF</sequence>
<dbReference type="SUPFAM" id="SSF52540">
    <property type="entry name" value="P-loop containing nucleoside triphosphate hydrolases"/>
    <property type="match status" value="1"/>
</dbReference>
<gene>
    <name evidence="2" type="ORF">TM35_000232240</name>
</gene>
<dbReference type="STRING" id="67003.A0A1X0NS00"/>
<evidence type="ECO:0000256" key="1">
    <source>
        <dbReference type="SAM" id="MobiDB-lite"/>
    </source>
</evidence>
<dbReference type="RefSeq" id="XP_028881319.1">
    <property type="nucleotide sequence ID" value="XM_029027464.1"/>
</dbReference>
<dbReference type="VEuPathDB" id="TriTrypDB:TM35_000232240"/>
<feature type="compositionally biased region" description="Basic and acidic residues" evidence="1">
    <location>
        <begin position="204"/>
        <end position="239"/>
    </location>
</feature>
<feature type="compositionally biased region" description="Polar residues" evidence="1">
    <location>
        <begin position="74"/>
        <end position="86"/>
    </location>
</feature>
<dbReference type="PANTHER" id="PTHR35615">
    <property type="entry name" value="PRESENT IN THE OUTER MITOCHONDRIAL MEMBRANE PROTEOME 22-RELATED"/>
    <property type="match status" value="1"/>
</dbReference>
<feature type="compositionally biased region" description="Basic and acidic residues" evidence="1">
    <location>
        <begin position="140"/>
        <end position="152"/>
    </location>
</feature>
<name>A0A1X0NS00_9TRYP</name>
<evidence type="ECO:0000313" key="2">
    <source>
        <dbReference type="EMBL" id="ORC87253.1"/>
    </source>
</evidence>
<dbReference type="EMBL" id="NBCO01000023">
    <property type="protein sequence ID" value="ORC87253.1"/>
    <property type="molecule type" value="Genomic_DNA"/>
</dbReference>
<feature type="non-terminal residue" evidence="2">
    <location>
        <position position="1"/>
    </location>
</feature>
<feature type="region of interest" description="Disordered" evidence="1">
    <location>
        <begin position="1"/>
        <end position="86"/>
    </location>
</feature>
<accession>A0A1X0NS00</accession>
<dbReference type="Gene3D" id="3.40.850.10">
    <property type="entry name" value="Kinesin motor domain"/>
    <property type="match status" value="1"/>
</dbReference>
<dbReference type="GeneID" id="39987244"/>
<feature type="region of interest" description="Disordered" evidence="1">
    <location>
        <begin position="201"/>
        <end position="239"/>
    </location>
</feature>
<organism evidence="2 3">
    <name type="scientific">Trypanosoma theileri</name>
    <dbReference type="NCBI Taxonomy" id="67003"/>
    <lineage>
        <taxon>Eukaryota</taxon>
        <taxon>Discoba</taxon>
        <taxon>Euglenozoa</taxon>
        <taxon>Kinetoplastea</taxon>
        <taxon>Metakinetoplastina</taxon>
        <taxon>Trypanosomatida</taxon>
        <taxon>Trypanosomatidae</taxon>
        <taxon>Trypanosoma</taxon>
    </lineage>
</organism>
<comment type="caution">
    <text evidence="2">The sequence shown here is derived from an EMBL/GenBank/DDBJ whole genome shotgun (WGS) entry which is preliminary data.</text>
</comment>
<feature type="region of interest" description="Disordered" evidence="1">
    <location>
        <begin position="129"/>
        <end position="152"/>
    </location>
</feature>
<reference evidence="2 3" key="1">
    <citation type="submission" date="2017-03" db="EMBL/GenBank/DDBJ databases">
        <title>An alternative strategy for trypanosome survival in the mammalian bloodstream revealed through genome and transcriptome analysis of the ubiquitous bovine parasite Trypanosoma (Megatrypanum) theileri.</title>
        <authorList>
            <person name="Kelly S."/>
            <person name="Ivens A."/>
            <person name="Mott A."/>
            <person name="O'Neill E."/>
            <person name="Emms D."/>
            <person name="Macleod O."/>
            <person name="Voorheis P."/>
            <person name="Matthews J."/>
            <person name="Matthews K."/>
            <person name="Carrington M."/>
        </authorList>
    </citation>
    <scope>NUCLEOTIDE SEQUENCE [LARGE SCALE GENOMIC DNA]</scope>
    <source>
        <strain evidence="2">Edinburgh</strain>
    </source>
</reference>
<proteinExistence type="predicted"/>
<feature type="region of interest" description="Disordered" evidence="1">
    <location>
        <begin position="346"/>
        <end position="366"/>
    </location>
</feature>
<dbReference type="InterPro" id="IPR027417">
    <property type="entry name" value="P-loop_NTPase"/>
</dbReference>
<dbReference type="OrthoDB" id="273057at2759"/>
<keyword evidence="3" id="KW-1185">Reference proteome</keyword>
<feature type="compositionally biased region" description="Acidic residues" evidence="1">
    <location>
        <begin position="1"/>
        <end position="31"/>
    </location>
</feature>
<protein>
    <submittedName>
        <fullName evidence="2">Uncharacterized protein</fullName>
    </submittedName>
</protein>